<dbReference type="AlphaFoldDB" id="A0A1G1XRI2"/>
<sequence length="198" mass="22337">MNNQLAQVKILLPGYFKWLDKLGRKFKASSTVTLIRDGRVNILVDTGHHQVEKKLVVALRREGLKPNDIHYVIITHHHPDHVANNHLFKKATITDVLTSYKGDQFKVDLDLLLKGKNIITPNVYIISTPGHELDECTVMAKTEKGIIAVVGDIFWAKQKEKNIMVKDKKELAKSQAKVVKLADYIIPGHGGMFKVIKS</sequence>
<evidence type="ECO:0000259" key="7">
    <source>
        <dbReference type="SMART" id="SM00849"/>
    </source>
</evidence>
<protein>
    <recommendedName>
        <fullName evidence="3">Metallo-beta-lactamase domain-containing protein 1</fullName>
    </recommendedName>
    <alternativeName>
        <fullName evidence="4">Endoribonuclease MBLAC1</fullName>
    </alternativeName>
</protein>
<evidence type="ECO:0000256" key="4">
    <source>
        <dbReference type="ARBA" id="ARBA00032988"/>
    </source>
</evidence>
<comment type="caution">
    <text evidence="8">The sequence shown here is derived from an EMBL/GenBank/DDBJ whole genome shotgun (WGS) entry which is preliminary data.</text>
</comment>
<dbReference type="EMBL" id="MHIA01000016">
    <property type="protein sequence ID" value="OGY42226.1"/>
    <property type="molecule type" value="Genomic_DNA"/>
</dbReference>
<dbReference type="PANTHER" id="PTHR23200:SF48">
    <property type="entry name" value="METALLO-BETA-LACTAMASE DOMAIN-CONTAINING PROTEIN 1"/>
    <property type="match status" value="1"/>
</dbReference>
<gene>
    <name evidence="8" type="ORF">A2Y67_01785</name>
</gene>
<dbReference type="CDD" id="cd07711">
    <property type="entry name" value="MBLAC1-like_MBL-fold"/>
    <property type="match status" value="1"/>
</dbReference>
<evidence type="ECO:0000256" key="2">
    <source>
        <dbReference type="ARBA" id="ARBA00011738"/>
    </source>
</evidence>
<comment type="subunit">
    <text evidence="2">Homodimer.</text>
</comment>
<dbReference type="Proteomes" id="UP000176260">
    <property type="component" value="Unassembled WGS sequence"/>
</dbReference>
<dbReference type="GO" id="GO:0005829">
    <property type="term" value="C:cytosol"/>
    <property type="evidence" value="ECO:0007669"/>
    <property type="project" value="UniProtKB-SubCell"/>
</dbReference>
<feature type="domain" description="Metallo-beta-lactamase" evidence="7">
    <location>
        <begin position="29"/>
        <end position="189"/>
    </location>
</feature>
<evidence type="ECO:0000256" key="5">
    <source>
        <dbReference type="ARBA" id="ARBA00044690"/>
    </source>
</evidence>
<evidence type="ECO:0000313" key="8">
    <source>
        <dbReference type="EMBL" id="OGY42226.1"/>
    </source>
</evidence>
<dbReference type="Gene3D" id="3.60.15.10">
    <property type="entry name" value="Ribonuclease Z/Hydroxyacylglutathione hydrolase-like"/>
    <property type="match status" value="1"/>
</dbReference>
<name>A0A1G1XRI2_9BACT</name>
<evidence type="ECO:0000256" key="6">
    <source>
        <dbReference type="ARBA" id="ARBA00045869"/>
    </source>
</evidence>
<evidence type="ECO:0000313" key="9">
    <source>
        <dbReference type="Proteomes" id="UP000176260"/>
    </source>
</evidence>
<dbReference type="InterPro" id="IPR001279">
    <property type="entry name" value="Metallo-B-lactamas"/>
</dbReference>
<dbReference type="InterPro" id="IPR039344">
    <property type="entry name" value="MBLAC1"/>
</dbReference>
<proteinExistence type="predicted"/>
<accession>A0A1G1XRI2</accession>
<dbReference type="PANTHER" id="PTHR23200">
    <property type="entry name" value="METALLO-BETA-LACTAMASE DOMAIN-CONTAINING PROTEIN 1"/>
    <property type="match status" value="1"/>
</dbReference>
<comment type="function">
    <text evidence="6">Endoribonuclease that catalyzes the hydrolysis of histone-coding pre-mRNA 3'-end. Involved in histone pre-mRNA processing during the S-phase of the cell cycle, which is required for entering/progressing through S-phase. Cleaves histone pre-mRNA at a major and a minor cleavage site after the 5'-ACCCA-3' and the 5'-ACCCACA-3' sequence, respectively, and located downstream of the stem-loop. May require the presence of the HDE element located at the histone pre-RNA 3'-end to avoid non-specific cleavage.</text>
</comment>
<dbReference type="SMART" id="SM00849">
    <property type="entry name" value="Lactamase_B"/>
    <property type="match status" value="1"/>
</dbReference>
<comment type="catalytic activity">
    <reaction evidence="5">
        <text>a ribonucleotidyl-ribonucleotide-RNA + H2O = a 3'-end ribonucleotide-RNA + a 5'-end 5'-phospho-ribonucleoside-RNA + H(+)</text>
        <dbReference type="Rhea" id="RHEA:68096"/>
        <dbReference type="Rhea" id="RHEA-COMP:15179"/>
        <dbReference type="Rhea" id="RHEA-COMP:17355"/>
        <dbReference type="Rhea" id="RHEA-COMP:17428"/>
        <dbReference type="ChEBI" id="CHEBI:15377"/>
        <dbReference type="ChEBI" id="CHEBI:15378"/>
        <dbReference type="ChEBI" id="CHEBI:74896"/>
        <dbReference type="ChEBI" id="CHEBI:138282"/>
        <dbReference type="ChEBI" id="CHEBI:173118"/>
    </reaction>
    <physiologicalReaction direction="left-to-right" evidence="5">
        <dbReference type="Rhea" id="RHEA:68097"/>
    </physiologicalReaction>
</comment>
<dbReference type="InterPro" id="IPR036866">
    <property type="entry name" value="RibonucZ/Hydroxyglut_hydro"/>
</dbReference>
<dbReference type="SUPFAM" id="SSF56281">
    <property type="entry name" value="Metallo-hydrolase/oxidoreductase"/>
    <property type="match status" value="1"/>
</dbReference>
<comment type="subcellular location">
    <subcellularLocation>
        <location evidence="1">Cytoplasm</location>
        <location evidence="1">Cytosol</location>
    </subcellularLocation>
</comment>
<evidence type="ECO:0000256" key="3">
    <source>
        <dbReference type="ARBA" id="ARBA00014856"/>
    </source>
</evidence>
<evidence type="ECO:0000256" key="1">
    <source>
        <dbReference type="ARBA" id="ARBA00004514"/>
    </source>
</evidence>
<organism evidence="8 9">
    <name type="scientific">Candidatus Buchananbacteria bacterium RBG_13_39_9</name>
    <dbReference type="NCBI Taxonomy" id="1797531"/>
    <lineage>
        <taxon>Bacteria</taxon>
        <taxon>Candidatus Buchananiibacteriota</taxon>
    </lineage>
</organism>
<reference evidence="8 9" key="1">
    <citation type="journal article" date="2016" name="Nat. Commun.">
        <title>Thousands of microbial genomes shed light on interconnected biogeochemical processes in an aquifer system.</title>
        <authorList>
            <person name="Anantharaman K."/>
            <person name="Brown C.T."/>
            <person name="Hug L.A."/>
            <person name="Sharon I."/>
            <person name="Castelle C.J."/>
            <person name="Probst A.J."/>
            <person name="Thomas B.C."/>
            <person name="Singh A."/>
            <person name="Wilkins M.J."/>
            <person name="Karaoz U."/>
            <person name="Brodie E.L."/>
            <person name="Williams K.H."/>
            <person name="Hubbard S.S."/>
            <person name="Banfield J.F."/>
        </authorList>
    </citation>
    <scope>NUCLEOTIDE SEQUENCE [LARGE SCALE GENOMIC DNA]</scope>
</reference>
<dbReference type="Pfam" id="PF00753">
    <property type="entry name" value="Lactamase_B"/>
    <property type="match status" value="1"/>
</dbReference>